<dbReference type="AlphaFoldDB" id="A0A840Q6M0"/>
<evidence type="ECO:0000313" key="2">
    <source>
        <dbReference type="Proteomes" id="UP000584374"/>
    </source>
</evidence>
<name>A0A840Q6M0_9PSEU</name>
<reference evidence="1 2" key="1">
    <citation type="submission" date="2020-08" db="EMBL/GenBank/DDBJ databases">
        <title>Sequencing the genomes of 1000 actinobacteria strains.</title>
        <authorList>
            <person name="Klenk H.-P."/>
        </authorList>
    </citation>
    <scope>NUCLEOTIDE SEQUENCE [LARGE SCALE GENOMIC DNA]</scope>
    <source>
        <strain evidence="1 2">DSM 45584</strain>
    </source>
</reference>
<dbReference type="Gene3D" id="1.10.287.1060">
    <property type="entry name" value="ESAT-6-like"/>
    <property type="match status" value="1"/>
</dbReference>
<gene>
    <name evidence="1" type="ORF">BJ970_000007</name>
</gene>
<protein>
    <submittedName>
        <fullName evidence="1">Uncharacterized protein YukE</fullName>
    </submittedName>
</protein>
<dbReference type="Proteomes" id="UP000584374">
    <property type="component" value="Unassembled WGS sequence"/>
</dbReference>
<comment type="caution">
    <text evidence="1">The sequence shown here is derived from an EMBL/GenBank/DDBJ whole genome shotgun (WGS) entry which is preliminary data.</text>
</comment>
<proteinExistence type="predicted"/>
<dbReference type="RefSeq" id="WP_184721859.1">
    <property type="nucleotide sequence ID" value="NZ_JACHIW010000001.1"/>
</dbReference>
<accession>A0A840Q6M0</accession>
<sequence>MQDAYGLNAEQMTKIIRATEDALGKMRQLNNNVTTQGAALASANQSDSGRIFQDKFNIWAQDFSQISGNLQNLNEKAKALLNIQLASTGDAMGIASKVD</sequence>
<dbReference type="EMBL" id="JACHIW010000001">
    <property type="protein sequence ID" value="MBB5152473.1"/>
    <property type="molecule type" value="Genomic_DNA"/>
</dbReference>
<keyword evidence="2" id="KW-1185">Reference proteome</keyword>
<organism evidence="1 2">
    <name type="scientific">Saccharopolyspora phatthalungensis</name>
    <dbReference type="NCBI Taxonomy" id="664693"/>
    <lineage>
        <taxon>Bacteria</taxon>
        <taxon>Bacillati</taxon>
        <taxon>Actinomycetota</taxon>
        <taxon>Actinomycetes</taxon>
        <taxon>Pseudonocardiales</taxon>
        <taxon>Pseudonocardiaceae</taxon>
        <taxon>Saccharopolyspora</taxon>
    </lineage>
</organism>
<evidence type="ECO:0000313" key="1">
    <source>
        <dbReference type="EMBL" id="MBB5152473.1"/>
    </source>
</evidence>